<dbReference type="FunFam" id="2.40.30.10:FF:000032">
    <property type="entry name" value="NADH-cytochrome b5 reductase"/>
    <property type="match status" value="1"/>
</dbReference>
<dbReference type="PROSITE" id="PS51384">
    <property type="entry name" value="FAD_FR"/>
    <property type="match status" value="1"/>
</dbReference>
<evidence type="ECO:0000313" key="21">
    <source>
        <dbReference type="EMBL" id="KAJ2928783.1"/>
    </source>
</evidence>
<dbReference type="Proteomes" id="UP001140091">
    <property type="component" value="Unassembled WGS sequence"/>
</dbReference>
<evidence type="ECO:0000259" key="20">
    <source>
        <dbReference type="PROSITE" id="PS51384"/>
    </source>
</evidence>
<evidence type="ECO:0000256" key="10">
    <source>
        <dbReference type="ARBA" id="ARBA00022989"/>
    </source>
</evidence>
<feature type="binding site" evidence="19">
    <location>
        <position position="202"/>
    </location>
    <ligand>
        <name>FAD</name>
        <dbReference type="ChEBI" id="CHEBI:57692"/>
    </ligand>
</feature>
<comment type="subcellular location">
    <subcellularLocation>
        <location evidence="2">Mitochondrion outer membrane</location>
    </subcellularLocation>
</comment>
<dbReference type="SUPFAM" id="SSF63380">
    <property type="entry name" value="Riboflavin synthase domain-like"/>
    <property type="match status" value="1"/>
</dbReference>
<evidence type="ECO:0000256" key="13">
    <source>
        <dbReference type="ARBA" id="ARBA00023128"/>
    </source>
</evidence>
<dbReference type="InterPro" id="IPR017927">
    <property type="entry name" value="FAD-bd_FR_type"/>
</dbReference>
<comment type="similarity">
    <text evidence="4">Belongs to the flavoprotein pyridine nucleotide cytochrome reductase family.</text>
</comment>
<keyword evidence="22" id="KW-1185">Reference proteome</keyword>
<dbReference type="PANTHER" id="PTHR19370">
    <property type="entry name" value="NADH-CYTOCHROME B5 REDUCTASE"/>
    <property type="match status" value="1"/>
</dbReference>
<evidence type="ECO:0000256" key="4">
    <source>
        <dbReference type="ARBA" id="ARBA00006105"/>
    </source>
</evidence>
<dbReference type="EC" id="1.6.2.2" evidence="5"/>
<dbReference type="PRINTS" id="PR00371">
    <property type="entry name" value="FPNCR"/>
</dbReference>
<accession>A0A9W8J9J1</accession>
<evidence type="ECO:0000256" key="19">
    <source>
        <dbReference type="PIRSR" id="PIRSR601834-1"/>
    </source>
</evidence>
<evidence type="ECO:0000256" key="8">
    <source>
        <dbReference type="ARBA" id="ARBA00022787"/>
    </source>
</evidence>
<keyword evidence="8" id="KW-1000">Mitochondrion outer membrane</keyword>
<dbReference type="Gene3D" id="2.40.30.10">
    <property type="entry name" value="Translation factors"/>
    <property type="match status" value="1"/>
</dbReference>
<evidence type="ECO:0000256" key="3">
    <source>
        <dbReference type="ARBA" id="ARBA00005156"/>
    </source>
</evidence>
<feature type="binding site" evidence="19">
    <location>
        <position position="175"/>
    </location>
    <ligand>
        <name>FAD</name>
        <dbReference type="ChEBI" id="CHEBI:57692"/>
    </ligand>
</feature>
<evidence type="ECO:0000256" key="2">
    <source>
        <dbReference type="ARBA" id="ARBA00004294"/>
    </source>
</evidence>
<dbReference type="Pfam" id="PF00970">
    <property type="entry name" value="FAD_binding_6"/>
    <property type="match status" value="1"/>
</dbReference>
<dbReference type="PRINTS" id="PR00406">
    <property type="entry name" value="CYTB5RDTASE"/>
</dbReference>
<dbReference type="PANTHER" id="PTHR19370:SF184">
    <property type="entry name" value="NADH-CYTOCHROME B5 REDUCTASE-LIKE"/>
    <property type="match status" value="1"/>
</dbReference>
<evidence type="ECO:0000256" key="9">
    <source>
        <dbReference type="ARBA" id="ARBA00022827"/>
    </source>
</evidence>
<dbReference type="GO" id="GO:0005741">
    <property type="term" value="C:mitochondrial outer membrane"/>
    <property type="evidence" value="ECO:0007669"/>
    <property type="project" value="UniProtKB-SubCell"/>
</dbReference>
<keyword evidence="14" id="KW-0472">Membrane</keyword>
<dbReference type="CDD" id="cd06183">
    <property type="entry name" value="cyt_b5_reduct_like"/>
    <property type="match status" value="1"/>
</dbReference>
<dbReference type="Pfam" id="PF00175">
    <property type="entry name" value="NAD_binding_1"/>
    <property type="match status" value="1"/>
</dbReference>
<dbReference type="EMBL" id="JANBPK010000919">
    <property type="protein sequence ID" value="KAJ2928783.1"/>
    <property type="molecule type" value="Genomic_DNA"/>
</dbReference>
<dbReference type="InterPro" id="IPR001834">
    <property type="entry name" value="CBR-like"/>
</dbReference>
<dbReference type="InterPro" id="IPR017938">
    <property type="entry name" value="Riboflavin_synthase-like_b-brl"/>
</dbReference>
<feature type="domain" description="FAD-binding FR-type" evidence="20">
    <location>
        <begin position="123"/>
        <end position="226"/>
    </location>
</feature>
<evidence type="ECO:0000256" key="11">
    <source>
        <dbReference type="ARBA" id="ARBA00023002"/>
    </source>
</evidence>
<keyword evidence="11" id="KW-0560">Oxidoreductase</keyword>
<dbReference type="Gene3D" id="3.40.50.80">
    <property type="entry name" value="Nucleotide-binding domain of ferredoxin-NADP reductase (FNR) module"/>
    <property type="match status" value="1"/>
</dbReference>
<gene>
    <name evidence="21" type="ORF">H1R20_g8315</name>
</gene>
<dbReference type="SUPFAM" id="SSF52343">
    <property type="entry name" value="Ferredoxin reductase-like, C-terminal NADP-linked domain"/>
    <property type="match status" value="1"/>
</dbReference>
<dbReference type="FunFam" id="3.40.50.80:FF:000019">
    <property type="entry name" value="NADH-cytochrome b5 reductase"/>
    <property type="match status" value="1"/>
</dbReference>
<keyword evidence="7" id="KW-0812">Transmembrane</keyword>
<name>A0A9W8J9J1_9AGAR</name>
<dbReference type="InterPro" id="IPR001709">
    <property type="entry name" value="Flavoprot_Pyr_Nucl_cyt_Rdtase"/>
</dbReference>
<keyword evidence="6 19" id="KW-0285">Flavoprotein</keyword>
<keyword evidence="12" id="KW-0520">NAD</keyword>
<comment type="catalytic activity">
    <reaction evidence="18">
        <text>2 Fe(3+)-[Dph3] + NADH = 2 Fe(2+)-[Dph3] + NAD(+) + H(+)</text>
        <dbReference type="Rhea" id="RHEA:71231"/>
        <dbReference type="Rhea" id="RHEA-COMP:18002"/>
        <dbReference type="Rhea" id="RHEA-COMP:18003"/>
        <dbReference type="ChEBI" id="CHEBI:15378"/>
        <dbReference type="ChEBI" id="CHEBI:29033"/>
        <dbReference type="ChEBI" id="CHEBI:29034"/>
        <dbReference type="ChEBI" id="CHEBI:57540"/>
        <dbReference type="ChEBI" id="CHEBI:57945"/>
        <dbReference type="ChEBI" id="CHEBI:83228"/>
    </reaction>
    <physiologicalReaction direction="left-to-right" evidence="18">
        <dbReference type="Rhea" id="RHEA:71232"/>
    </physiologicalReaction>
</comment>
<comment type="caution">
    <text evidence="21">The sequence shown here is derived from an EMBL/GenBank/DDBJ whole genome shotgun (WGS) entry which is preliminary data.</text>
</comment>
<keyword evidence="9 19" id="KW-0274">FAD</keyword>
<evidence type="ECO:0000256" key="15">
    <source>
        <dbReference type="ARBA" id="ARBA00039438"/>
    </source>
</evidence>
<dbReference type="InterPro" id="IPR039261">
    <property type="entry name" value="FNR_nucleotide-bd"/>
</dbReference>
<dbReference type="GO" id="GO:0090524">
    <property type="term" value="F:cytochrome-b5 reductase activity, acting on NADH"/>
    <property type="evidence" value="ECO:0007669"/>
    <property type="project" value="UniProtKB-EC"/>
</dbReference>
<feature type="binding site" evidence="19">
    <location>
        <position position="194"/>
    </location>
    <ligand>
        <name>FAD</name>
        <dbReference type="ChEBI" id="CHEBI:57692"/>
    </ligand>
</feature>
<evidence type="ECO:0000256" key="1">
    <source>
        <dbReference type="ARBA" id="ARBA00001974"/>
    </source>
</evidence>
<feature type="non-terminal residue" evidence="21">
    <location>
        <position position="1"/>
    </location>
</feature>
<evidence type="ECO:0000256" key="17">
    <source>
        <dbReference type="ARBA" id="ARBA00047682"/>
    </source>
</evidence>
<evidence type="ECO:0000256" key="18">
    <source>
        <dbReference type="ARBA" id="ARBA00049138"/>
    </source>
</evidence>
<evidence type="ECO:0000256" key="14">
    <source>
        <dbReference type="ARBA" id="ARBA00023136"/>
    </source>
</evidence>
<dbReference type="InterPro" id="IPR008333">
    <property type="entry name" value="Cbr1-like_FAD-bd_dom"/>
</dbReference>
<dbReference type="InterPro" id="IPR001433">
    <property type="entry name" value="OxRdtase_FAD/NAD-bd"/>
</dbReference>
<sequence length="367" mass="40576">MPNRFQWAFLASFFTVLSTLILSSHLLISWLESKGYRIGDIILIGLDENAPPMSTGRVEVEKIPGHVVEFVKNFKLEDINKENLLELAKSPAFLASAALALGTTLYIRSLISGSPQAPLSDPNEWTDFPLVHAKKVSPNTAVYRFKLPRQQDVLGLPIGQHIAVTAVINGKAVIRNYTPVSLEDDQGYFELLIKTYEKGNISRYVTTLNPGDKLRVKGPKGNFKYTPGLVNHLSMIAGGTGIAPMIQIVRAVLRNPADKTTISLIYANVNEDDILLRKELNDLLAAHGSRFKLYYVLNNPPVGWTGGAGFVTKEHIKEHLPNPDETNSKILICGPPPMVNAMKKNLGDLSYPLPNTISKLHDKIFVF</sequence>
<proteinExistence type="inferred from homology"/>
<comment type="cofactor">
    <cofactor evidence="1 19">
        <name>FAD</name>
        <dbReference type="ChEBI" id="CHEBI:57692"/>
    </cofactor>
</comment>
<evidence type="ECO:0000256" key="7">
    <source>
        <dbReference type="ARBA" id="ARBA00022692"/>
    </source>
</evidence>
<comment type="catalytic activity">
    <reaction evidence="17">
        <text>2 Fe(III)-[cytochrome b5] + NADH = 2 Fe(II)-[cytochrome b5] + NAD(+) + H(+)</text>
        <dbReference type="Rhea" id="RHEA:46680"/>
        <dbReference type="Rhea" id="RHEA-COMP:10438"/>
        <dbReference type="Rhea" id="RHEA-COMP:10439"/>
        <dbReference type="ChEBI" id="CHEBI:15378"/>
        <dbReference type="ChEBI" id="CHEBI:29033"/>
        <dbReference type="ChEBI" id="CHEBI:29034"/>
        <dbReference type="ChEBI" id="CHEBI:57540"/>
        <dbReference type="ChEBI" id="CHEBI:57945"/>
        <dbReference type="EC" id="1.6.2.2"/>
    </reaction>
</comment>
<feature type="binding site" evidence="19">
    <location>
        <position position="192"/>
    </location>
    <ligand>
        <name>FAD</name>
        <dbReference type="ChEBI" id="CHEBI:57692"/>
    </ligand>
</feature>
<evidence type="ECO:0000256" key="16">
    <source>
        <dbReference type="ARBA" id="ARBA00041901"/>
    </source>
</evidence>
<feature type="binding site" evidence="19">
    <location>
        <position position="201"/>
    </location>
    <ligand>
        <name>FAD</name>
        <dbReference type="ChEBI" id="CHEBI:57692"/>
    </ligand>
</feature>
<evidence type="ECO:0000256" key="6">
    <source>
        <dbReference type="ARBA" id="ARBA00022630"/>
    </source>
</evidence>
<protein>
    <recommendedName>
        <fullName evidence="15">NADH-cytochrome b5 reductase 1</fullName>
        <ecNumber evidence="5">1.6.2.2</ecNumber>
    </recommendedName>
    <alternativeName>
        <fullName evidence="16">Microsomal cytochrome b reductase</fullName>
    </alternativeName>
</protein>
<feature type="binding site" evidence="19">
    <location>
        <position position="177"/>
    </location>
    <ligand>
        <name>FAD</name>
        <dbReference type="ChEBI" id="CHEBI:57692"/>
    </ligand>
</feature>
<organism evidence="21 22">
    <name type="scientific">Candolleomyces eurysporus</name>
    <dbReference type="NCBI Taxonomy" id="2828524"/>
    <lineage>
        <taxon>Eukaryota</taxon>
        <taxon>Fungi</taxon>
        <taxon>Dikarya</taxon>
        <taxon>Basidiomycota</taxon>
        <taxon>Agaricomycotina</taxon>
        <taxon>Agaricomycetes</taxon>
        <taxon>Agaricomycetidae</taxon>
        <taxon>Agaricales</taxon>
        <taxon>Agaricineae</taxon>
        <taxon>Psathyrellaceae</taxon>
        <taxon>Candolleomyces</taxon>
    </lineage>
</organism>
<evidence type="ECO:0000313" key="22">
    <source>
        <dbReference type="Proteomes" id="UP001140091"/>
    </source>
</evidence>
<dbReference type="AlphaFoldDB" id="A0A9W8J9J1"/>
<dbReference type="OrthoDB" id="432685at2759"/>
<evidence type="ECO:0000256" key="5">
    <source>
        <dbReference type="ARBA" id="ARBA00012011"/>
    </source>
</evidence>
<keyword evidence="13" id="KW-0496">Mitochondrion</keyword>
<evidence type="ECO:0000256" key="12">
    <source>
        <dbReference type="ARBA" id="ARBA00023027"/>
    </source>
</evidence>
<reference evidence="21" key="1">
    <citation type="submission" date="2022-06" db="EMBL/GenBank/DDBJ databases">
        <title>Genome Sequence of Candolleomyces eurysporus.</title>
        <authorList>
            <person name="Buettner E."/>
        </authorList>
    </citation>
    <scope>NUCLEOTIDE SEQUENCE</scope>
    <source>
        <strain evidence="21">VTCC 930004</strain>
    </source>
</reference>
<keyword evidence="10" id="KW-1133">Transmembrane helix</keyword>
<comment type="pathway">
    <text evidence="3">Protein modification; peptidyl-diphthamide biosynthesis.</text>
</comment>